<keyword evidence="2" id="KW-1185">Reference proteome</keyword>
<sequence length="119" mass="14213">MIALLSRELVAAEGHYHRSCYRSYTRQVKQNKKDLESDELNEEDLRNKFYTNAEKTAYAEIYKEIRDLFCVPKVVKLSELRESMKTHMRNCGVSELRKSTRTHMLRKIKTEFKESLNYT</sequence>
<comment type="caution">
    <text evidence="1">The sequence shown here is derived from an EMBL/GenBank/DDBJ whole genome shotgun (WGS) entry which is preliminary data.</text>
</comment>
<name>A0A9D4RLT3_DREPO</name>
<reference evidence="1" key="1">
    <citation type="journal article" date="2019" name="bioRxiv">
        <title>The Genome of the Zebra Mussel, Dreissena polymorpha: A Resource for Invasive Species Research.</title>
        <authorList>
            <person name="McCartney M.A."/>
            <person name="Auch B."/>
            <person name="Kono T."/>
            <person name="Mallez S."/>
            <person name="Zhang Y."/>
            <person name="Obille A."/>
            <person name="Becker A."/>
            <person name="Abrahante J.E."/>
            <person name="Garbe J."/>
            <person name="Badalamenti J.P."/>
            <person name="Herman A."/>
            <person name="Mangelson H."/>
            <person name="Liachko I."/>
            <person name="Sullivan S."/>
            <person name="Sone E.D."/>
            <person name="Koren S."/>
            <person name="Silverstein K.A.T."/>
            <person name="Beckman K.B."/>
            <person name="Gohl D.M."/>
        </authorList>
    </citation>
    <scope>NUCLEOTIDE SEQUENCE</scope>
    <source>
        <strain evidence="1">Duluth1</strain>
        <tissue evidence="1">Whole animal</tissue>
    </source>
</reference>
<dbReference type="EMBL" id="JAIWYP010000002">
    <property type="protein sequence ID" value="KAH3872098.1"/>
    <property type="molecule type" value="Genomic_DNA"/>
</dbReference>
<dbReference type="Proteomes" id="UP000828390">
    <property type="component" value="Unassembled WGS sequence"/>
</dbReference>
<evidence type="ECO:0000313" key="1">
    <source>
        <dbReference type="EMBL" id="KAH3872098.1"/>
    </source>
</evidence>
<gene>
    <name evidence="1" type="ORF">DPMN_035311</name>
</gene>
<accession>A0A9D4RLT3</accession>
<organism evidence="1 2">
    <name type="scientific">Dreissena polymorpha</name>
    <name type="common">Zebra mussel</name>
    <name type="synonym">Mytilus polymorpha</name>
    <dbReference type="NCBI Taxonomy" id="45954"/>
    <lineage>
        <taxon>Eukaryota</taxon>
        <taxon>Metazoa</taxon>
        <taxon>Spiralia</taxon>
        <taxon>Lophotrochozoa</taxon>
        <taxon>Mollusca</taxon>
        <taxon>Bivalvia</taxon>
        <taxon>Autobranchia</taxon>
        <taxon>Heteroconchia</taxon>
        <taxon>Euheterodonta</taxon>
        <taxon>Imparidentia</taxon>
        <taxon>Neoheterodontei</taxon>
        <taxon>Myida</taxon>
        <taxon>Dreissenoidea</taxon>
        <taxon>Dreissenidae</taxon>
        <taxon>Dreissena</taxon>
    </lineage>
</organism>
<evidence type="ECO:0000313" key="2">
    <source>
        <dbReference type="Proteomes" id="UP000828390"/>
    </source>
</evidence>
<reference evidence="1" key="2">
    <citation type="submission" date="2020-11" db="EMBL/GenBank/DDBJ databases">
        <authorList>
            <person name="McCartney M.A."/>
            <person name="Auch B."/>
            <person name="Kono T."/>
            <person name="Mallez S."/>
            <person name="Becker A."/>
            <person name="Gohl D.M."/>
            <person name="Silverstein K.A.T."/>
            <person name="Koren S."/>
            <person name="Bechman K.B."/>
            <person name="Herman A."/>
            <person name="Abrahante J.E."/>
            <person name="Garbe J."/>
        </authorList>
    </citation>
    <scope>NUCLEOTIDE SEQUENCE</scope>
    <source>
        <strain evidence="1">Duluth1</strain>
        <tissue evidence="1">Whole animal</tissue>
    </source>
</reference>
<proteinExistence type="predicted"/>
<dbReference type="AlphaFoldDB" id="A0A9D4RLT3"/>
<protein>
    <submittedName>
        <fullName evidence="1">Uncharacterized protein</fullName>
    </submittedName>
</protein>